<evidence type="ECO:0000313" key="12">
    <source>
        <dbReference type="EMBL" id="RNF85037.1"/>
    </source>
</evidence>
<dbReference type="InterPro" id="IPR059112">
    <property type="entry name" value="CysZ/EI24"/>
</dbReference>
<evidence type="ECO:0000256" key="6">
    <source>
        <dbReference type="ARBA" id="ARBA00022692"/>
    </source>
</evidence>
<dbReference type="Proteomes" id="UP000267049">
    <property type="component" value="Unassembled WGS sequence"/>
</dbReference>
<evidence type="ECO:0000256" key="2">
    <source>
        <dbReference type="ARBA" id="ARBA00022448"/>
    </source>
</evidence>
<dbReference type="AlphaFoldDB" id="A0A3M8SUN6"/>
<dbReference type="GO" id="GO:0000103">
    <property type="term" value="P:sulfate assimilation"/>
    <property type="evidence" value="ECO:0007669"/>
    <property type="project" value="TreeGrafter"/>
</dbReference>
<name>A0A3M8SUN6_9GAMM</name>
<dbReference type="OrthoDB" id="5292355at2"/>
<dbReference type="PANTHER" id="PTHR37468:SF1">
    <property type="entry name" value="SULFATE TRANSPORTER CYSZ"/>
    <property type="match status" value="1"/>
</dbReference>
<keyword evidence="13" id="KW-1185">Reference proteome</keyword>
<reference evidence="12 13" key="1">
    <citation type="submission" date="2018-11" db="EMBL/GenBank/DDBJ databases">
        <title>Lysobacter cryohumiis sp. nov., isolated from soil in the Tianshan Mountains, Xinjiang, China.</title>
        <authorList>
            <person name="Luo Y."/>
            <person name="Sheng H."/>
        </authorList>
    </citation>
    <scope>NUCLEOTIDE SEQUENCE [LARGE SCALE GENOMIC DNA]</scope>
    <source>
        <strain evidence="12 13">ZS60</strain>
    </source>
</reference>
<dbReference type="PANTHER" id="PTHR37468">
    <property type="entry name" value="SULFATE TRANSPORTER CYSZ"/>
    <property type="match status" value="1"/>
</dbReference>
<proteinExistence type="predicted"/>
<gene>
    <name evidence="12" type="primary">cysZ</name>
    <name evidence="12" type="ORF">EER27_04405</name>
</gene>
<keyword evidence="6 11" id="KW-0812">Transmembrane</keyword>
<comment type="caution">
    <text evidence="12">The sequence shown here is derived from an EMBL/GenBank/DDBJ whole genome shotgun (WGS) entry which is preliminary data.</text>
</comment>
<keyword evidence="2" id="KW-0813">Transport</keyword>
<evidence type="ECO:0000313" key="13">
    <source>
        <dbReference type="Proteomes" id="UP000267049"/>
    </source>
</evidence>
<feature type="transmembrane region" description="Helical" evidence="11">
    <location>
        <begin position="39"/>
        <end position="60"/>
    </location>
</feature>
<feature type="transmembrane region" description="Helical" evidence="11">
    <location>
        <begin position="80"/>
        <end position="112"/>
    </location>
</feature>
<evidence type="ECO:0000256" key="8">
    <source>
        <dbReference type="ARBA" id="ARBA00023032"/>
    </source>
</evidence>
<keyword evidence="9 11" id="KW-0472">Membrane</keyword>
<dbReference type="GO" id="GO:0019344">
    <property type="term" value="P:cysteine biosynthetic process"/>
    <property type="evidence" value="ECO:0007669"/>
    <property type="project" value="UniProtKB-KW"/>
</dbReference>
<feature type="transmembrane region" description="Helical" evidence="11">
    <location>
        <begin position="168"/>
        <end position="190"/>
    </location>
</feature>
<evidence type="ECO:0000256" key="11">
    <source>
        <dbReference type="SAM" id="Phobius"/>
    </source>
</evidence>
<dbReference type="NCBIfam" id="NF003433">
    <property type="entry name" value="PRK04949.1"/>
    <property type="match status" value="1"/>
</dbReference>
<dbReference type="RefSeq" id="WP_123086824.1">
    <property type="nucleotide sequence ID" value="NZ_RIBS01000002.1"/>
</dbReference>
<evidence type="ECO:0000256" key="1">
    <source>
        <dbReference type="ARBA" id="ARBA00004141"/>
    </source>
</evidence>
<keyword evidence="4" id="KW-0997">Cell inner membrane</keyword>
<keyword evidence="8" id="KW-0764">Sulfate transport</keyword>
<evidence type="ECO:0000256" key="10">
    <source>
        <dbReference type="ARBA" id="ARBA00023192"/>
    </source>
</evidence>
<dbReference type="GO" id="GO:0005886">
    <property type="term" value="C:plasma membrane"/>
    <property type="evidence" value="ECO:0007669"/>
    <property type="project" value="TreeGrafter"/>
</dbReference>
<keyword evidence="5" id="KW-0028">Amino-acid biosynthesis</keyword>
<dbReference type="Pfam" id="PF07264">
    <property type="entry name" value="EI24"/>
    <property type="match status" value="1"/>
</dbReference>
<evidence type="ECO:0000256" key="9">
    <source>
        <dbReference type="ARBA" id="ARBA00023136"/>
    </source>
</evidence>
<evidence type="ECO:0000256" key="4">
    <source>
        <dbReference type="ARBA" id="ARBA00022519"/>
    </source>
</evidence>
<keyword evidence="10" id="KW-0198">Cysteine biosynthesis</keyword>
<dbReference type="EMBL" id="RIBS01000002">
    <property type="protein sequence ID" value="RNF85037.1"/>
    <property type="molecule type" value="Genomic_DNA"/>
</dbReference>
<organism evidence="12 13">
    <name type="scientific">Montanilutibacter psychrotolerans</name>
    <dbReference type="NCBI Taxonomy" id="1327343"/>
    <lineage>
        <taxon>Bacteria</taxon>
        <taxon>Pseudomonadati</taxon>
        <taxon>Pseudomonadota</taxon>
        <taxon>Gammaproteobacteria</taxon>
        <taxon>Lysobacterales</taxon>
        <taxon>Lysobacteraceae</taxon>
        <taxon>Montanilutibacter</taxon>
    </lineage>
</organism>
<evidence type="ECO:0000256" key="3">
    <source>
        <dbReference type="ARBA" id="ARBA00022475"/>
    </source>
</evidence>
<protein>
    <submittedName>
        <fullName evidence="12">Sulfate transporter CysZ</fullName>
    </submittedName>
</protein>
<evidence type="ECO:0000256" key="5">
    <source>
        <dbReference type="ARBA" id="ARBA00022605"/>
    </source>
</evidence>
<dbReference type="GO" id="GO:0009675">
    <property type="term" value="F:high-affinity sulfate:proton symporter activity"/>
    <property type="evidence" value="ECO:0007669"/>
    <property type="project" value="TreeGrafter"/>
</dbReference>
<accession>A0A3M8SUN6</accession>
<keyword evidence="7 11" id="KW-1133">Transmembrane helix</keyword>
<evidence type="ECO:0000256" key="7">
    <source>
        <dbReference type="ARBA" id="ARBA00022989"/>
    </source>
</evidence>
<feature type="transmembrane region" description="Helical" evidence="11">
    <location>
        <begin position="145"/>
        <end position="162"/>
    </location>
</feature>
<dbReference type="InterPro" id="IPR050480">
    <property type="entry name" value="CysZ-like"/>
</dbReference>
<keyword evidence="3" id="KW-1003">Cell membrane</keyword>
<feature type="transmembrane region" description="Helical" evidence="11">
    <location>
        <begin position="211"/>
        <end position="231"/>
    </location>
</feature>
<comment type="subcellular location">
    <subcellularLocation>
        <location evidence="1">Membrane</location>
        <topology evidence="1">Multi-pass membrane protein</topology>
    </subcellularLocation>
</comment>
<sequence>MDLHRTGLALAQHAVSPLAGARYLLRGYRMLFNPGIRRFVAWPLLANLVLLTLAFAGALWGMDWLLDRWISESWSWVNWILKPLLGLLLLAVTVLSFGLVGQLLLAPFYGLLARRVEMRLRGGSQEVEIPLMVELRQSLRLQLRILGYVAVRLLLVLVVSLIPGLGLLAAPINLLFAGWLLAIETAGNPLGNWGWAPQRQLAFLRRHRSAAIGFGVCVVAASLVPVLNFAAMPAAVCGMTAFCLDHAGPED</sequence>